<dbReference type="EMBL" id="BPQB01000011">
    <property type="protein sequence ID" value="GJE89025.1"/>
    <property type="molecule type" value="Genomic_DNA"/>
</dbReference>
<keyword evidence="3" id="KW-1185">Reference proteome</keyword>
<gene>
    <name evidence="2" type="ORF">PsYK624_051150</name>
</gene>
<accession>A0A9P3G7Q6</accession>
<organism evidence="2 3">
    <name type="scientific">Phanerochaete sordida</name>
    <dbReference type="NCBI Taxonomy" id="48140"/>
    <lineage>
        <taxon>Eukaryota</taxon>
        <taxon>Fungi</taxon>
        <taxon>Dikarya</taxon>
        <taxon>Basidiomycota</taxon>
        <taxon>Agaricomycotina</taxon>
        <taxon>Agaricomycetes</taxon>
        <taxon>Polyporales</taxon>
        <taxon>Phanerochaetaceae</taxon>
        <taxon>Phanerochaete</taxon>
    </lineage>
</organism>
<evidence type="ECO:0000313" key="3">
    <source>
        <dbReference type="Proteomes" id="UP000703269"/>
    </source>
</evidence>
<dbReference type="Proteomes" id="UP000703269">
    <property type="component" value="Unassembled WGS sequence"/>
</dbReference>
<reference evidence="2 3" key="1">
    <citation type="submission" date="2021-08" db="EMBL/GenBank/DDBJ databases">
        <title>Draft Genome Sequence of Phanerochaete sordida strain YK-624.</title>
        <authorList>
            <person name="Mori T."/>
            <person name="Dohra H."/>
            <person name="Suzuki T."/>
            <person name="Kawagishi H."/>
            <person name="Hirai H."/>
        </authorList>
    </citation>
    <scope>NUCLEOTIDE SEQUENCE [LARGE SCALE GENOMIC DNA]</scope>
    <source>
        <strain evidence="2 3">YK-624</strain>
    </source>
</reference>
<evidence type="ECO:0000313" key="2">
    <source>
        <dbReference type="EMBL" id="GJE89025.1"/>
    </source>
</evidence>
<protein>
    <submittedName>
        <fullName evidence="2">Uncharacterized protein</fullName>
    </submittedName>
</protein>
<name>A0A9P3G7Q6_9APHY</name>
<comment type="caution">
    <text evidence="2">The sequence shown here is derived from an EMBL/GenBank/DDBJ whole genome shotgun (WGS) entry which is preliminary data.</text>
</comment>
<dbReference type="AlphaFoldDB" id="A0A9P3G7Q6"/>
<proteinExistence type="predicted"/>
<feature type="compositionally biased region" description="Low complexity" evidence="1">
    <location>
        <begin position="58"/>
        <end position="70"/>
    </location>
</feature>
<feature type="region of interest" description="Disordered" evidence="1">
    <location>
        <begin position="44"/>
        <end position="128"/>
    </location>
</feature>
<sequence length="128" mass="14149">MSLHTDDISDRKLRRRASHVLASARPQRRLTAVLGRMVQTVARRVPHSVDTRRLRKLPAPGAPSAGSQPANRPGVPANKPANLRRCGSTSAPPAGDQDTARRAYPRLRARRVQPAQRDRPLPLRSVSY</sequence>
<evidence type="ECO:0000256" key="1">
    <source>
        <dbReference type="SAM" id="MobiDB-lite"/>
    </source>
</evidence>